<dbReference type="InterPro" id="IPR014729">
    <property type="entry name" value="Rossmann-like_a/b/a_fold"/>
</dbReference>
<evidence type="ECO:0000256" key="1">
    <source>
        <dbReference type="SAM" id="Phobius"/>
    </source>
</evidence>
<dbReference type="InterPro" id="IPR051599">
    <property type="entry name" value="Cell_Envelope_Assoc"/>
</dbReference>
<name>A0A0W0S6I0_9GAMM</name>
<dbReference type="GO" id="GO:0005886">
    <property type="term" value="C:plasma membrane"/>
    <property type="evidence" value="ECO:0007669"/>
    <property type="project" value="TreeGrafter"/>
</dbReference>
<dbReference type="EMBL" id="LNXW01000013">
    <property type="protein sequence ID" value="KTC78914.1"/>
    <property type="molecule type" value="Genomic_DNA"/>
</dbReference>
<evidence type="ECO:0000259" key="2">
    <source>
        <dbReference type="Pfam" id="PF02698"/>
    </source>
</evidence>
<sequence>MKLFIQIGILVLFSLLAVYSILAVYIIKTAEHDQKKKADVILVLGAKAYWANTYNPCLVARVKHAVDLYKAHYAPKLLFSGGNDREDGTNEAHTMKEIALSLGVPAKDILLESASTSTYENLLFSQPIVQANHLKTIILVTEPFHAPRALLVAQKFHLDAVSSPAVNSLCWTKHKYFSRYFLKEPLAIMLYKMKNKL</sequence>
<keyword evidence="1" id="KW-1133">Transmembrane helix</keyword>
<evidence type="ECO:0000313" key="4">
    <source>
        <dbReference type="Proteomes" id="UP000054921"/>
    </source>
</evidence>
<keyword evidence="1" id="KW-0812">Transmembrane</keyword>
<evidence type="ECO:0000313" key="3">
    <source>
        <dbReference type="EMBL" id="KTC78914.1"/>
    </source>
</evidence>
<dbReference type="Proteomes" id="UP000054921">
    <property type="component" value="Unassembled WGS sequence"/>
</dbReference>
<proteinExistence type="predicted"/>
<comment type="caution">
    <text evidence="3">The sequence shown here is derived from an EMBL/GenBank/DDBJ whole genome shotgun (WGS) entry which is preliminary data.</text>
</comment>
<dbReference type="PANTHER" id="PTHR30336">
    <property type="entry name" value="INNER MEMBRANE PROTEIN, PROBABLE PERMEASE"/>
    <property type="match status" value="1"/>
</dbReference>
<protein>
    <recommendedName>
        <fullName evidence="2">DUF218 domain-containing protein</fullName>
    </recommendedName>
</protein>
<organism evidence="3 4">
    <name type="scientific">Legionella cherrii</name>
    <dbReference type="NCBI Taxonomy" id="28084"/>
    <lineage>
        <taxon>Bacteria</taxon>
        <taxon>Pseudomonadati</taxon>
        <taxon>Pseudomonadota</taxon>
        <taxon>Gammaproteobacteria</taxon>
        <taxon>Legionellales</taxon>
        <taxon>Legionellaceae</taxon>
        <taxon>Legionella</taxon>
    </lineage>
</organism>
<feature type="domain" description="DUF218" evidence="2">
    <location>
        <begin position="39"/>
        <end position="184"/>
    </location>
</feature>
<gene>
    <name evidence="3" type="ORF">Lche_0934</name>
</gene>
<dbReference type="Gene3D" id="3.40.50.620">
    <property type="entry name" value="HUPs"/>
    <property type="match status" value="1"/>
</dbReference>
<keyword evidence="1" id="KW-0472">Membrane</keyword>
<dbReference type="PATRIC" id="fig|28084.5.peg.1006"/>
<reference evidence="3 4" key="1">
    <citation type="submission" date="2015-11" db="EMBL/GenBank/DDBJ databases">
        <title>Genomic analysis of 38 Legionella species identifies large and diverse effector repertoires.</title>
        <authorList>
            <person name="Burstein D."/>
            <person name="Amaro F."/>
            <person name="Zusman T."/>
            <person name="Lifshitz Z."/>
            <person name="Cohen O."/>
            <person name="Gilbert J.A."/>
            <person name="Pupko T."/>
            <person name="Shuman H.A."/>
            <person name="Segal G."/>
        </authorList>
    </citation>
    <scope>NUCLEOTIDE SEQUENCE [LARGE SCALE GENOMIC DNA]</scope>
    <source>
        <strain evidence="3 4">ORW</strain>
    </source>
</reference>
<accession>A0A0W0S6I0</accession>
<dbReference type="CDD" id="cd06259">
    <property type="entry name" value="YdcF-like"/>
    <property type="match status" value="1"/>
</dbReference>
<dbReference type="RefSeq" id="WP_058387505.1">
    <property type="nucleotide sequence ID" value="NZ_LNXW01000013.1"/>
</dbReference>
<dbReference type="InterPro" id="IPR003848">
    <property type="entry name" value="DUF218"/>
</dbReference>
<feature type="transmembrane region" description="Helical" evidence="1">
    <location>
        <begin position="6"/>
        <end position="27"/>
    </location>
</feature>
<dbReference type="AlphaFoldDB" id="A0A0W0S6I0"/>
<dbReference type="Pfam" id="PF02698">
    <property type="entry name" value="DUF218"/>
    <property type="match status" value="1"/>
</dbReference>
<dbReference type="OrthoDB" id="9782395at2"/>
<dbReference type="PANTHER" id="PTHR30336:SF20">
    <property type="entry name" value="DUF218 DOMAIN-CONTAINING PROTEIN"/>
    <property type="match status" value="1"/>
</dbReference>